<feature type="region of interest" description="Disordered" evidence="2">
    <location>
        <begin position="321"/>
        <end position="372"/>
    </location>
</feature>
<comment type="caution">
    <text evidence="3">The sequence shown here is derived from an EMBL/GenBank/DDBJ whole genome shotgun (WGS) entry which is preliminary data.</text>
</comment>
<evidence type="ECO:0000313" key="4">
    <source>
        <dbReference type="Proteomes" id="UP000765509"/>
    </source>
</evidence>
<organism evidence="3 4">
    <name type="scientific">Austropuccinia psidii MF-1</name>
    <dbReference type="NCBI Taxonomy" id="1389203"/>
    <lineage>
        <taxon>Eukaryota</taxon>
        <taxon>Fungi</taxon>
        <taxon>Dikarya</taxon>
        <taxon>Basidiomycota</taxon>
        <taxon>Pucciniomycotina</taxon>
        <taxon>Pucciniomycetes</taxon>
        <taxon>Pucciniales</taxon>
        <taxon>Sphaerophragmiaceae</taxon>
        <taxon>Austropuccinia</taxon>
    </lineage>
</organism>
<keyword evidence="1" id="KW-0175">Coiled coil</keyword>
<accession>A0A9Q3HQ41</accession>
<feature type="region of interest" description="Disordered" evidence="2">
    <location>
        <begin position="156"/>
        <end position="179"/>
    </location>
</feature>
<dbReference type="AlphaFoldDB" id="A0A9Q3HQ41"/>
<dbReference type="Proteomes" id="UP000765509">
    <property type="component" value="Unassembled WGS sequence"/>
</dbReference>
<dbReference type="OrthoDB" id="2500774at2759"/>
<gene>
    <name evidence="3" type="ORF">O181_053128</name>
</gene>
<name>A0A9Q3HQ41_9BASI</name>
<feature type="compositionally biased region" description="Basic residues" evidence="2">
    <location>
        <begin position="237"/>
        <end position="249"/>
    </location>
</feature>
<sequence length="521" mass="58254">MTSSVETSIRNISASLAQIANMDFRVRHSMSDAALASTEEFEARYIRDADEAEVSLFEPLEGRGHREAEESGWAIGPPVVTAQSINIDQLQSSLVQPHSKPHPHTGDAAVTRSYLMAIKKLLDVYPQPRLAEHVQALSRQLETIEGSIMELQAALRSSNDRSRDSTHMFQKPKSISRGKTKITTQKAINDLQDHIQREQLEILALTDLRDEKKAELRKLSEQIMQVEIKSSSIPSPKKLRTKTPSKRKSCMLDMNDPFVISRTESLRRSIQRVKSPLIRHEPSSSALRPTSMDQDDDNNIPNTPTPKSFIQKELERNLAQLKTHSRSRSKDTQLITSPPRDIPEPCPEPPVASSPIQETVPSPPTQEEAQLPQSRLATVERLNAAFWKSATVITAILENSQEIKARAESTLVPFNDTIAALNHLVDSYPTPSLTPTQLIEAVLYQELLKCLSCDKSNGNLEAISRGDNWCIPLEQVKAKLIKACEELNVDVGLNRTVVYFLLGKGVIRIERHTPPIAIYIC</sequence>
<reference evidence="3" key="1">
    <citation type="submission" date="2021-03" db="EMBL/GenBank/DDBJ databases">
        <title>Draft genome sequence of rust myrtle Austropuccinia psidii MF-1, a brazilian biotype.</title>
        <authorList>
            <person name="Quecine M.C."/>
            <person name="Pachon D.M.R."/>
            <person name="Bonatelli M.L."/>
            <person name="Correr F.H."/>
            <person name="Franceschini L.M."/>
            <person name="Leite T.F."/>
            <person name="Margarido G.R.A."/>
            <person name="Almeida C.A."/>
            <person name="Ferrarezi J.A."/>
            <person name="Labate C.A."/>
        </authorList>
    </citation>
    <scope>NUCLEOTIDE SEQUENCE</scope>
    <source>
        <strain evidence="3">MF-1</strain>
    </source>
</reference>
<feature type="region of interest" description="Disordered" evidence="2">
    <location>
        <begin position="230"/>
        <end position="250"/>
    </location>
</feature>
<evidence type="ECO:0000313" key="3">
    <source>
        <dbReference type="EMBL" id="MBW0513413.1"/>
    </source>
</evidence>
<feature type="compositionally biased region" description="Polar residues" evidence="2">
    <location>
        <begin position="283"/>
        <end position="292"/>
    </location>
</feature>
<keyword evidence="4" id="KW-1185">Reference proteome</keyword>
<protein>
    <submittedName>
        <fullName evidence="3">Uncharacterized protein</fullName>
    </submittedName>
</protein>
<proteinExistence type="predicted"/>
<evidence type="ECO:0000256" key="1">
    <source>
        <dbReference type="SAM" id="Coils"/>
    </source>
</evidence>
<evidence type="ECO:0000256" key="2">
    <source>
        <dbReference type="SAM" id="MobiDB-lite"/>
    </source>
</evidence>
<feature type="compositionally biased region" description="Polar residues" evidence="2">
    <location>
        <begin position="299"/>
        <end position="308"/>
    </location>
</feature>
<feature type="region of interest" description="Disordered" evidence="2">
    <location>
        <begin position="271"/>
        <end position="308"/>
    </location>
</feature>
<feature type="coiled-coil region" evidence="1">
    <location>
        <begin position="188"/>
        <end position="229"/>
    </location>
</feature>
<feature type="compositionally biased region" description="Polar residues" evidence="2">
    <location>
        <begin position="356"/>
        <end position="372"/>
    </location>
</feature>
<dbReference type="EMBL" id="AVOT02023403">
    <property type="protein sequence ID" value="MBW0513413.1"/>
    <property type="molecule type" value="Genomic_DNA"/>
</dbReference>